<dbReference type="Pfam" id="PF11750">
    <property type="entry name" value="DUF3307"/>
    <property type="match status" value="1"/>
</dbReference>
<keyword evidence="1" id="KW-0472">Membrane</keyword>
<protein>
    <submittedName>
        <fullName evidence="2">DUF3307 domain-containing protein</fullName>
    </submittedName>
</protein>
<keyword evidence="1" id="KW-0812">Transmembrane</keyword>
<gene>
    <name evidence="2" type="ORF">NSA58_00690</name>
</gene>
<dbReference type="RefSeq" id="WP_257559944.1">
    <property type="nucleotide sequence ID" value="NZ_JANKBY010000004.1"/>
</dbReference>
<organism evidence="2 3">
    <name type="scientific">Terrisporobacter muris</name>
    <dbReference type="NCBI Taxonomy" id="2963284"/>
    <lineage>
        <taxon>Bacteria</taxon>
        <taxon>Bacillati</taxon>
        <taxon>Bacillota</taxon>
        <taxon>Clostridia</taxon>
        <taxon>Peptostreptococcales</taxon>
        <taxon>Peptostreptococcaceae</taxon>
        <taxon>Terrisporobacter</taxon>
    </lineage>
</organism>
<accession>A0A9X2M896</accession>
<proteinExistence type="predicted"/>
<sequence>MIYKIIILVMCHLIGDYVLQNDFIASTKGNNRYHMLVHSILYCVPFALVCGIDFRLLIMFMGHFIIDTGKARYNYISYIQDQLMHYMYLAIYLI</sequence>
<evidence type="ECO:0000256" key="1">
    <source>
        <dbReference type="SAM" id="Phobius"/>
    </source>
</evidence>
<evidence type="ECO:0000313" key="3">
    <source>
        <dbReference type="Proteomes" id="UP001140817"/>
    </source>
</evidence>
<reference evidence="2" key="1">
    <citation type="submission" date="2022-07" db="EMBL/GenBank/DDBJ databases">
        <title>Enhanced cultured diversity of the mouse gut microbiota enables custom-made synthetic communities.</title>
        <authorList>
            <person name="Afrizal A."/>
        </authorList>
    </citation>
    <scope>NUCLEOTIDE SEQUENCE</scope>
    <source>
        <strain evidence="2">DSM 29186</strain>
    </source>
</reference>
<dbReference type="InterPro" id="IPR021737">
    <property type="entry name" value="Phage_phiKZ_Orf197"/>
</dbReference>
<keyword evidence="1" id="KW-1133">Transmembrane helix</keyword>
<evidence type="ECO:0000313" key="2">
    <source>
        <dbReference type="EMBL" id="MCR1821290.1"/>
    </source>
</evidence>
<name>A0A9X2M896_9FIRM</name>
<dbReference type="EMBL" id="JANKBY010000004">
    <property type="protein sequence ID" value="MCR1821290.1"/>
    <property type="molecule type" value="Genomic_DNA"/>
</dbReference>
<feature type="transmembrane region" description="Helical" evidence="1">
    <location>
        <begin position="36"/>
        <end position="58"/>
    </location>
</feature>
<keyword evidence="3" id="KW-1185">Reference proteome</keyword>
<dbReference type="AlphaFoldDB" id="A0A9X2M896"/>
<dbReference type="Proteomes" id="UP001140817">
    <property type="component" value="Unassembled WGS sequence"/>
</dbReference>
<comment type="caution">
    <text evidence="2">The sequence shown here is derived from an EMBL/GenBank/DDBJ whole genome shotgun (WGS) entry which is preliminary data.</text>
</comment>